<dbReference type="AlphaFoldDB" id="A0A8T3ATW8"/>
<dbReference type="EMBL" id="JAGYWB010000013">
    <property type="protein sequence ID" value="KAI0499504.1"/>
    <property type="molecule type" value="Genomic_DNA"/>
</dbReference>
<gene>
    <name evidence="1" type="ORF">KFK09_017708</name>
</gene>
<sequence length="152" mass="17836">MPFAVPTAQIKHLIQTQLDYSTYSLPNSKQTREAQVPKRKQTRPKTTPLSTRLILPNLYFKGQTLIKIDNLCKVDYSIPKKKEIKRTLPHKSILQKLLNPNLTYKFFFILLNEKLHEILHKSFMKISSFIYDPKFYKKTNNQVLFFSSFGVG</sequence>
<organism evidence="1 2">
    <name type="scientific">Dendrobium nobile</name>
    <name type="common">Orchid</name>
    <dbReference type="NCBI Taxonomy" id="94219"/>
    <lineage>
        <taxon>Eukaryota</taxon>
        <taxon>Viridiplantae</taxon>
        <taxon>Streptophyta</taxon>
        <taxon>Embryophyta</taxon>
        <taxon>Tracheophyta</taxon>
        <taxon>Spermatophyta</taxon>
        <taxon>Magnoliopsida</taxon>
        <taxon>Liliopsida</taxon>
        <taxon>Asparagales</taxon>
        <taxon>Orchidaceae</taxon>
        <taxon>Epidendroideae</taxon>
        <taxon>Malaxideae</taxon>
        <taxon>Dendrobiinae</taxon>
        <taxon>Dendrobium</taxon>
    </lineage>
</organism>
<evidence type="ECO:0000313" key="2">
    <source>
        <dbReference type="Proteomes" id="UP000829196"/>
    </source>
</evidence>
<accession>A0A8T3ATW8</accession>
<reference evidence="1" key="1">
    <citation type="journal article" date="2022" name="Front. Genet.">
        <title>Chromosome-Scale Assembly of the Dendrobium nobile Genome Provides Insights Into the Molecular Mechanism of the Biosynthesis of the Medicinal Active Ingredient of Dendrobium.</title>
        <authorList>
            <person name="Xu Q."/>
            <person name="Niu S.-C."/>
            <person name="Li K.-L."/>
            <person name="Zheng P.-J."/>
            <person name="Zhang X.-J."/>
            <person name="Jia Y."/>
            <person name="Liu Y."/>
            <person name="Niu Y.-X."/>
            <person name="Yu L.-H."/>
            <person name="Chen D.-F."/>
            <person name="Zhang G.-Q."/>
        </authorList>
    </citation>
    <scope>NUCLEOTIDE SEQUENCE</scope>
    <source>
        <tissue evidence="1">Leaf</tissue>
    </source>
</reference>
<protein>
    <submittedName>
        <fullName evidence="1">Uncharacterized protein</fullName>
    </submittedName>
</protein>
<proteinExistence type="predicted"/>
<dbReference type="Proteomes" id="UP000829196">
    <property type="component" value="Unassembled WGS sequence"/>
</dbReference>
<name>A0A8T3ATW8_DENNO</name>
<keyword evidence="2" id="KW-1185">Reference proteome</keyword>
<comment type="caution">
    <text evidence="1">The sequence shown here is derived from an EMBL/GenBank/DDBJ whole genome shotgun (WGS) entry which is preliminary data.</text>
</comment>
<evidence type="ECO:0000313" key="1">
    <source>
        <dbReference type="EMBL" id="KAI0499504.1"/>
    </source>
</evidence>